<keyword evidence="3" id="KW-1185">Reference proteome</keyword>
<keyword evidence="1" id="KW-0175">Coiled coil</keyword>
<dbReference type="Gene3D" id="1.10.287.850">
    <property type="entry name" value="HP0062-like domain"/>
    <property type="match status" value="1"/>
</dbReference>
<accession>A0A1H3RGY2</accession>
<dbReference type="Pfam" id="PF16888">
    <property type="entry name" value="YwqH-like"/>
    <property type="match status" value="1"/>
</dbReference>
<evidence type="ECO:0000313" key="2">
    <source>
        <dbReference type="EMBL" id="SDZ24947.1"/>
    </source>
</evidence>
<dbReference type="AlphaFoldDB" id="A0A1H3RGY2"/>
<sequence length="141" mass="16246">MNSRNLSHLLTKKSAVMQDIRYSRSQLSQLADKITRLRTAVNRIQTDIIDLETTKRKIDRFSVDTSSWKGANETAFVRRYSTYRSNVNHFLQKTVATRDELEADLRSAEQSNLYYTNSLSGLQASLSSLDNQIRQAQVQKE</sequence>
<feature type="coiled-coil region" evidence="1">
    <location>
        <begin position="91"/>
        <end position="139"/>
    </location>
</feature>
<dbReference type="STRING" id="1503961.SAMN05421736_108100"/>
<evidence type="ECO:0000313" key="3">
    <source>
        <dbReference type="Proteomes" id="UP000198935"/>
    </source>
</evidence>
<dbReference type="EMBL" id="FNPI01000008">
    <property type="protein sequence ID" value="SDZ24947.1"/>
    <property type="molecule type" value="Genomic_DNA"/>
</dbReference>
<dbReference type="InterPro" id="IPR031681">
    <property type="entry name" value="YwqH-like"/>
</dbReference>
<reference evidence="3" key="1">
    <citation type="submission" date="2016-10" db="EMBL/GenBank/DDBJ databases">
        <authorList>
            <person name="Varghese N."/>
            <person name="Submissions S."/>
        </authorList>
    </citation>
    <scope>NUCLEOTIDE SEQUENCE [LARGE SCALE GENOMIC DNA]</scope>
    <source>
        <strain evidence="3">SP</strain>
    </source>
</reference>
<name>A0A1H3RGY2_9BACI</name>
<gene>
    <name evidence="2" type="ORF">SAMN05421736_108100</name>
</gene>
<dbReference type="Proteomes" id="UP000198935">
    <property type="component" value="Unassembled WGS sequence"/>
</dbReference>
<organism evidence="2 3">
    <name type="scientific">Evansella caseinilytica</name>
    <dbReference type="NCBI Taxonomy" id="1503961"/>
    <lineage>
        <taxon>Bacteria</taxon>
        <taxon>Bacillati</taxon>
        <taxon>Bacillota</taxon>
        <taxon>Bacilli</taxon>
        <taxon>Bacillales</taxon>
        <taxon>Bacillaceae</taxon>
        <taxon>Evansella</taxon>
    </lineage>
</organism>
<protein>
    <submittedName>
        <fullName evidence="2">Uncharacterized protein</fullName>
    </submittedName>
</protein>
<evidence type="ECO:0000256" key="1">
    <source>
        <dbReference type="SAM" id="Coils"/>
    </source>
</evidence>
<proteinExistence type="predicted"/>